<dbReference type="AlphaFoldDB" id="A0AAU7EA51"/>
<protein>
    <recommendedName>
        <fullName evidence="3">Sensor histidine kinase</fullName>
    </recommendedName>
</protein>
<name>A0AAU7EA51_9BACT</name>
<feature type="transmembrane region" description="Helical" evidence="1">
    <location>
        <begin position="20"/>
        <end position="41"/>
    </location>
</feature>
<keyword evidence="1" id="KW-0812">Transmembrane</keyword>
<evidence type="ECO:0008006" key="3">
    <source>
        <dbReference type="Google" id="ProtNLM"/>
    </source>
</evidence>
<evidence type="ECO:0000313" key="2">
    <source>
        <dbReference type="EMBL" id="XBJ29774.1"/>
    </source>
</evidence>
<proteinExistence type="predicted"/>
<reference evidence="2" key="1">
    <citation type="submission" date="2024-05" db="EMBL/GenBank/DDBJ databases">
        <title>Campylobacter coli isolated from environmental waters in Slovenia.</title>
        <authorList>
            <person name="Zautner A.E."/>
            <person name="Bunk B."/>
            <person name="Riedel T."/>
            <person name="Sproeer C."/>
        </authorList>
    </citation>
    <scope>NUCLEOTIDE SEQUENCE</scope>
    <source>
        <strain evidence="2">CCS1377</strain>
    </source>
</reference>
<sequence length="178" mass="20978">MTYSFVKPKIKPVFSLFLRIWMVFFFFGAGFIVFIYLFIYIKTSFILSNIEQKKQELITIQNSIDENEKLFVLLSDQKGLALSINGKEGDNEKLRYDIANLFDLIVKTNGIKLDELNINRHYLRLSGITPTKEMFSLLIETPLKSVFDESKTSFYRLKNGWYRFVSVNEETIRLDNER</sequence>
<accession>A0AAU7EA51</accession>
<keyword evidence="1" id="KW-0472">Membrane</keyword>
<gene>
    <name evidence="2" type="ORF">AAH949_02760</name>
</gene>
<keyword evidence="1" id="KW-1133">Transmembrane helix</keyword>
<dbReference type="RefSeq" id="WP_348518918.1">
    <property type="nucleotide sequence ID" value="NZ_CP155620.1"/>
</dbReference>
<organism evidence="2">
    <name type="scientific">Campylobacter sp. CCS1377</name>
    <dbReference type="NCBI Taxonomy" id="3158229"/>
    <lineage>
        <taxon>Bacteria</taxon>
        <taxon>Pseudomonadati</taxon>
        <taxon>Campylobacterota</taxon>
        <taxon>Epsilonproteobacteria</taxon>
        <taxon>Campylobacterales</taxon>
        <taxon>Campylobacteraceae</taxon>
        <taxon>Campylobacter</taxon>
    </lineage>
</organism>
<dbReference type="EMBL" id="CP155620">
    <property type="protein sequence ID" value="XBJ29774.1"/>
    <property type="molecule type" value="Genomic_DNA"/>
</dbReference>
<evidence type="ECO:0000256" key="1">
    <source>
        <dbReference type="SAM" id="Phobius"/>
    </source>
</evidence>